<reference evidence="1 2" key="1">
    <citation type="journal article" date="2020" name="Cell">
        <title>Large-Scale Comparative Analyses of Tick Genomes Elucidate Their Genetic Diversity and Vector Capacities.</title>
        <authorList>
            <consortium name="Tick Genome and Microbiome Consortium (TIGMIC)"/>
            <person name="Jia N."/>
            <person name="Wang J."/>
            <person name="Shi W."/>
            <person name="Du L."/>
            <person name="Sun Y."/>
            <person name="Zhan W."/>
            <person name="Jiang J.F."/>
            <person name="Wang Q."/>
            <person name="Zhang B."/>
            <person name="Ji P."/>
            <person name="Bell-Sakyi L."/>
            <person name="Cui X.M."/>
            <person name="Yuan T.T."/>
            <person name="Jiang B.G."/>
            <person name="Yang W.F."/>
            <person name="Lam T.T."/>
            <person name="Chang Q.C."/>
            <person name="Ding S.J."/>
            <person name="Wang X.J."/>
            <person name="Zhu J.G."/>
            <person name="Ruan X.D."/>
            <person name="Zhao L."/>
            <person name="Wei J.T."/>
            <person name="Ye R.Z."/>
            <person name="Que T.C."/>
            <person name="Du C.H."/>
            <person name="Zhou Y.H."/>
            <person name="Cheng J.X."/>
            <person name="Dai P.F."/>
            <person name="Guo W.B."/>
            <person name="Han X.H."/>
            <person name="Huang E.J."/>
            <person name="Li L.F."/>
            <person name="Wei W."/>
            <person name="Gao Y.C."/>
            <person name="Liu J.Z."/>
            <person name="Shao H.Z."/>
            <person name="Wang X."/>
            <person name="Wang C.C."/>
            <person name="Yang T.C."/>
            <person name="Huo Q.B."/>
            <person name="Li W."/>
            <person name="Chen H.Y."/>
            <person name="Chen S.E."/>
            <person name="Zhou L.G."/>
            <person name="Ni X.B."/>
            <person name="Tian J.H."/>
            <person name="Sheng Y."/>
            <person name="Liu T."/>
            <person name="Pan Y.S."/>
            <person name="Xia L.Y."/>
            <person name="Li J."/>
            <person name="Zhao F."/>
            <person name="Cao W.C."/>
        </authorList>
    </citation>
    <scope>NUCLEOTIDE SEQUENCE [LARGE SCALE GENOMIC DNA]</scope>
    <source>
        <strain evidence="1">Iper-2018</strain>
    </source>
</reference>
<comment type="caution">
    <text evidence="1">The sequence shown here is derived from an EMBL/GenBank/DDBJ whole genome shotgun (WGS) entry which is preliminary data.</text>
</comment>
<organism evidence="1 2">
    <name type="scientific">Ixodes persulcatus</name>
    <name type="common">Taiga tick</name>
    <dbReference type="NCBI Taxonomy" id="34615"/>
    <lineage>
        <taxon>Eukaryota</taxon>
        <taxon>Metazoa</taxon>
        <taxon>Ecdysozoa</taxon>
        <taxon>Arthropoda</taxon>
        <taxon>Chelicerata</taxon>
        <taxon>Arachnida</taxon>
        <taxon>Acari</taxon>
        <taxon>Parasitiformes</taxon>
        <taxon>Ixodida</taxon>
        <taxon>Ixodoidea</taxon>
        <taxon>Ixodidae</taxon>
        <taxon>Ixodinae</taxon>
        <taxon>Ixodes</taxon>
    </lineage>
</organism>
<dbReference type="Proteomes" id="UP000805193">
    <property type="component" value="Unassembled WGS sequence"/>
</dbReference>
<sequence>MWGRREALWDFPVYWVLGLSRRCRLGEGPLRPDPLCGATAAGDNGRSGTLHRLGALGFSRFSFLVDLPCFEYEVRDYDVYGIAGFVGVLDTDRGSDENDCYREMLEAGHFDLDPLATNSSDDDDIVAYELAVVRRSRTFMPAGSVTVRVAEVSSPRRGAGGREPRSEAGLATGTRGRPVAVLAKAADHGPSTLRYAESAAISSCKWEEARRLPNGDYPPAGGDADEDGLLALHVGGHGST</sequence>
<accession>A0AC60P624</accession>
<name>A0AC60P624_IXOPE</name>
<gene>
    <name evidence="1" type="ORF">HPB47_008049</name>
</gene>
<evidence type="ECO:0000313" key="1">
    <source>
        <dbReference type="EMBL" id="KAG0414766.1"/>
    </source>
</evidence>
<protein>
    <submittedName>
        <fullName evidence="1">Uncharacterized protein</fullName>
    </submittedName>
</protein>
<evidence type="ECO:0000313" key="2">
    <source>
        <dbReference type="Proteomes" id="UP000805193"/>
    </source>
</evidence>
<dbReference type="EMBL" id="JABSTQ010011150">
    <property type="protein sequence ID" value="KAG0414766.1"/>
    <property type="molecule type" value="Genomic_DNA"/>
</dbReference>
<proteinExistence type="predicted"/>
<keyword evidence="2" id="KW-1185">Reference proteome</keyword>